<sequence length="71" mass="7920">MKKFIKSVTIFVEPDSSGIDTIMDKTIKSLYNVAENTNLIADIQVSAVMKAVTLKSHTLCYSVTALYYQEV</sequence>
<name>A0A8S5S8M1_9CAUD</name>
<dbReference type="EMBL" id="BK032552">
    <property type="protein sequence ID" value="DAF47256.1"/>
    <property type="molecule type" value="Genomic_DNA"/>
</dbReference>
<evidence type="ECO:0000313" key="1">
    <source>
        <dbReference type="EMBL" id="DAF47256.1"/>
    </source>
</evidence>
<organism evidence="1">
    <name type="scientific">Siphoviridae sp. ctb3910</name>
    <dbReference type="NCBI Taxonomy" id="2827897"/>
    <lineage>
        <taxon>Viruses</taxon>
        <taxon>Duplodnaviria</taxon>
        <taxon>Heunggongvirae</taxon>
        <taxon>Uroviricota</taxon>
        <taxon>Caudoviricetes</taxon>
    </lineage>
</organism>
<protein>
    <submittedName>
        <fullName evidence="1">Uncharacterized protein</fullName>
    </submittedName>
</protein>
<reference evidence="1" key="1">
    <citation type="journal article" date="2021" name="Proc. Natl. Acad. Sci. U.S.A.">
        <title>A Catalog of Tens of Thousands of Viruses from Human Metagenomes Reveals Hidden Associations with Chronic Diseases.</title>
        <authorList>
            <person name="Tisza M.J."/>
            <person name="Buck C.B."/>
        </authorList>
    </citation>
    <scope>NUCLEOTIDE SEQUENCE</scope>
    <source>
        <strain evidence="1">Ctb3910</strain>
    </source>
</reference>
<accession>A0A8S5S8M1</accession>
<proteinExistence type="predicted"/>